<sequence length="172" mass="20397">MNPENRPIRSIFTVMSTAIRTLEKEGRLTMEKSYIQHGSTSVYEHSVKVAYTSLYFARRFRLNIDEKSLIRGALLHDYFLYDWHEKDKSHRLHGFYHPSTALRNAKEDFDLNPIEENMIARHMFPLTPIPPRYKEAWILCLADKYCATIETLFPLLMWKVLRARMIKALFLS</sequence>
<dbReference type="InterPro" id="IPR006674">
    <property type="entry name" value="HD_domain"/>
</dbReference>
<feature type="domain" description="HD" evidence="1">
    <location>
        <begin position="42"/>
        <end position="147"/>
    </location>
</feature>
<evidence type="ECO:0000259" key="1">
    <source>
        <dbReference type="Pfam" id="PF01966"/>
    </source>
</evidence>
<proteinExistence type="predicted"/>
<dbReference type="Proteomes" id="UP001546774">
    <property type="component" value="Unassembled WGS sequence"/>
</dbReference>
<evidence type="ECO:0000313" key="2">
    <source>
        <dbReference type="EMBL" id="MEQ2556026.1"/>
    </source>
</evidence>
<organism evidence="2 3">
    <name type="scientific">Lachnospira intestinalis</name>
    <dbReference type="NCBI Taxonomy" id="3133158"/>
    <lineage>
        <taxon>Bacteria</taxon>
        <taxon>Bacillati</taxon>
        <taxon>Bacillota</taxon>
        <taxon>Clostridia</taxon>
        <taxon>Lachnospirales</taxon>
        <taxon>Lachnospiraceae</taxon>
        <taxon>Lachnospira</taxon>
    </lineage>
</organism>
<dbReference type="Pfam" id="PF01966">
    <property type="entry name" value="HD"/>
    <property type="match status" value="1"/>
</dbReference>
<evidence type="ECO:0000313" key="3">
    <source>
        <dbReference type="Proteomes" id="UP001546774"/>
    </source>
</evidence>
<accession>A0ABV1H8K8</accession>
<gene>
    <name evidence="2" type="ORF">WMO37_13600</name>
</gene>
<dbReference type="CDD" id="cd00077">
    <property type="entry name" value="HDc"/>
    <property type="match status" value="1"/>
</dbReference>
<dbReference type="SUPFAM" id="SSF109604">
    <property type="entry name" value="HD-domain/PDEase-like"/>
    <property type="match status" value="1"/>
</dbReference>
<comment type="caution">
    <text evidence="2">The sequence shown here is derived from an EMBL/GenBank/DDBJ whole genome shotgun (WGS) entry which is preliminary data.</text>
</comment>
<protein>
    <submittedName>
        <fullName evidence="2">HD domain-containing protein</fullName>
    </submittedName>
</protein>
<reference evidence="2" key="1">
    <citation type="submission" date="2024-03" db="EMBL/GenBank/DDBJ databases">
        <title>Human intestinal bacterial collection.</title>
        <authorList>
            <person name="Pauvert C."/>
            <person name="Hitch T.C.A."/>
            <person name="Clavel T."/>
        </authorList>
    </citation>
    <scope>NUCLEOTIDE SEQUENCE [LARGE SCALE GENOMIC DNA]</scope>
    <source>
        <strain evidence="2">CLA-AA-H89B</strain>
    </source>
</reference>
<keyword evidence="3" id="KW-1185">Reference proteome</keyword>
<dbReference type="InterPro" id="IPR003607">
    <property type="entry name" value="HD/PDEase_dom"/>
</dbReference>
<name>A0ABV1H8K8_9FIRM</name>
<dbReference type="EMBL" id="JBBMFS010000016">
    <property type="protein sequence ID" value="MEQ2556026.1"/>
    <property type="molecule type" value="Genomic_DNA"/>
</dbReference>
<dbReference type="Gene3D" id="1.10.3210.10">
    <property type="entry name" value="Hypothetical protein af1432"/>
    <property type="match status" value="1"/>
</dbReference>